<dbReference type="Proteomes" id="UP001301728">
    <property type="component" value="Unassembled WGS sequence"/>
</dbReference>
<evidence type="ECO:0000313" key="3">
    <source>
        <dbReference type="Proteomes" id="UP001301728"/>
    </source>
</evidence>
<reference evidence="2 3" key="1">
    <citation type="submission" date="2023-12" db="EMBL/GenBank/DDBJ databases">
        <title>Baltic Sea Cyanobacteria.</title>
        <authorList>
            <person name="Delbaje E."/>
            <person name="Fewer D.P."/>
            <person name="Shishido T.K."/>
        </authorList>
    </citation>
    <scope>NUCLEOTIDE SEQUENCE [LARGE SCALE GENOMIC DNA]</scope>
    <source>
        <strain evidence="2 3">CCNP 1315</strain>
    </source>
</reference>
<proteinExistence type="predicted"/>
<comment type="caution">
    <text evidence="2">The sequence shown here is derived from an EMBL/GenBank/DDBJ whole genome shotgun (WGS) entry which is preliminary data.</text>
</comment>
<organism evidence="2 3">
    <name type="scientific">Limnoraphis robusta CCNP1315</name>
    <dbReference type="NCBI Taxonomy" id="3110306"/>
    <lineage>
        <taxon>Bacteria</taxon>
        <taxon>Bacillati</taxon>
        <taxon>Cyanobacteriota</taxon>
        <taxon>Cyanophyceae</taxon>
        <taxon>Oscillatoriophycideae</taxon>
        <taxon>Oscillatoriales</taxon>
        <taxon>Sirenicapillariaceae</taxon>
        <taxon>Limnoraphis</taxon>
    </lineage>
</organism>
<keyword evidence="1" id="KW-0175">Coiled coil</keyword>
<sequence>MSLVRDLLPSLPIVAFLWNQPAVQPEAVQPNTFPQQTPIEQVETESGVRHKINCNVTSLDDVKIEEKQSVFIGQTLCDRTEQRQALEVKKQQLELSLQQKPSLTTSPEQLTLPPSDFSEYEAAIISARTELGRLESLRPIETLHYDEHLAMLTEPERWNSQQQQQEELAKARYQLAEAISELNKAKMERQRQEFTWLSQQQQQQQSLLVRQQQNEQQWQFQKSMILNSIQEIEEKLEDVTAVKSPYSGKVRRVKVVSQNERNINVEISLIAE</sequence>
<feature type="coiled-coil region" evidence="1">
    <location>
        <begin position="161"/>
        <end position="188"/>
    </location>
</feature>
<accession>A0ABU5U6S4</accession>
<dbReference type="EMBL" id="JAYGHT010000195">
    <property type="protein sequence ID" value="MEA5522911.1"/>
    <property type="molecule type" value="Genomic_DNA"/>
</dbReference>
<protein>
    <submittedName>
        <fullName evidence="2">Uncharacterized protein</fullName>
    </submittedName>
</protein>
<gene>
    <name evidence="2" type="ORF">VB854_28690</name>
</gene>
<keyword evidence="3" id="KW-1185">Reference proteome</keyword>
<name>A0ABU5U6S4_9CYAN</name>
<evidence type="ECO:0000313" key="2">
    <source>
        <dbReference type="EMBL" id="MEA5522911.1"/>
    </source>
</evidence>
<evidence type="ECO:0000256" key="1">
    <source>
        <dbReference type="SAM" id="Coils"/>
    </source>
</evidence>
<dbReference type="RefSeq" id="WP_323274469.1">
    <property type="nucleotide sequence ID" value="NZ_JAYGHT010000195.1"/>
</dbReference>